<dbReference type="Pfam" id="PF12697">
    <property type="entry name" value="Abhydrolase_6"/>
    <property type="match status" value="1"/>
</dbReference>
<reference evidence="2 3" key="1">
    <citation type="submission" date="2020-08" db="EMBL/GenBank/DDBJ databases">
        <title>Genomic Encyclopedia of Type Strains, Phase IV (KMG-IV): sequencing the most valuable type-strain genomes for metagenomic binning, comparative biology and taxonomic classification.</title>
        <authorList>
            <person name="Goeker M."/>
        </authorList>
    </citation>
    <scope>NUCLEOTIDE SEQUENCE [LARGE SCALE GENOMIC DNA]</scope>
    <source>
        <strain evidence="2 3">YIM 65646</strain>
    </source>
</reference>
<evidence type="ECO:0000313" key="3">
    <source>
        <dbReference type="Proteomes" id="UP000548476"/>
    </source>
</evidence>
<feature type="domain" description="AB hydrolase-1" evidence="1">
    <location>
        <begin position="4"/>
        <end position="232"/>
    </location>
</feature>
<gene>
    <name evidence="2" type="ORF">HNR73_005448</name>
</gene>
<dbReference type="EMBL" id="JACHGT010000012">
    <property type="protein sequence ID" value="MBB6037572.1"/>
    <property type="molecule type" value="Genomic_DNA"/>
</dbReference>
<keyword evidence="3" id="KW-1185">Reference proteome</keyword>
<dbReference type="InterPro" id="IPR000073">
    <property type="entry name" value="AB_hydrolase_1"/>
</dbReference>
<comment type="caution">
    <text evidence="2">The sequence shown here is derived from an EMBL/GenBank/DDBJ whole genome shotgun (WGS) entry which is preliminary data.</text>
</comment>
<organism evidence="2 3">
    <name type="scientific">Phytomonospora endophytica</name>
    <dbReference type="NCBI Taxonomy" id="714109"/>
    <lineage>
        <taxon>Bacteria</taxon>
        <taxon>Bacillati</taxon>
        <taxon>Actinomycetota</taxon>
        <taxon>Actinomycetes</taxon>
        <taxon>Micromonosporales</taxon>
        <taxon>Micromonosporaceae</taxon>
        <taxon>Phytomonospora</taxon>
    </lineage>
</organism>
<dbReference type="Proteomes" id="UP000548476">
    <property type="component" value="Unassembled WGS sequence"/>
</dbReference>
<dbReference type="SUPFAM" id="SSF53474">
    <property type="entry name" value="alpha/beta-Hydrolases"/>
    <property type="match status" value="1"/>
</dbReference>
<protein>
    <submittedName>
        <fullName evidence="2">Pimeloyl-ACP methyl ester carboxylesterase</fullName>
    </submittedName>
</protein>
<dbReference type="GO" id="GO:0003824">
    <property type="term" value="F:catalytic activity"/>
    <property type="evidence" value="ECO:0007669"/>
    <property type="project" value="InterPro"/>
</dbReference>
<accession>A0A841FVL3</accession>
<proteinExistence type="predicted"/>
<dbReference type="Gene3D" id="3.40.50.1820">
    <property type="entry name" value="alpha/beta hydrolase"/>
    <property type="match status" value="1"/>
</dbReference>
<evidence type="ECO:0000313" key="2">
    <source>
        <dbReference type="EMBL" id="MBB6037572.1"/>
    </source>
</evidence>
<evidence type="ECO:0000259" key="1">
    <source>
        <dbReference type="Pfam" id="PF12697"/>
    </source>
</evidence>
<dbReference type="PRINTS" id="PR00412">
    <property type="entry name" value="EPOXHYDRLASE"/>
</dbReference>
<dbReference type="AlphaFoldDB" id="A0A841FVL3"/>
<name>A0A841FVL3_9ACTN</name>
<dbReference type="InterPro" id="IPR000639">
    <property type="entry name" value="Epox_hydrolase-like"/>
</dbReference>
<dbReference type="InterPro" id="IPR029058">
    <property type="entry name" value="AB_hydrolase_fold"/>
</dbReference>
<sequence>MPRVFVHGHPETAAIWEPLLAELDGPPPVLLSPPGYGAPVPDGFAATVTDYRDWLITELEAIGEPADLVGHDWGGGHVVNTVMVRPDLVRSWVSDVLGAFDADYEWHEYARREQRSDGPAVRFDPDFDTRVAILVQVGLGEPIARLIAEAQREPMAEVAHALYHSAAQPVMSDLGRDLELAAKRPGLSLLATEDHYVGTVEQRRRAGDRSGARTVTLEGLGHWWMVEDPARGARVLEEFWKGL</sequence>
<dbReference type="RefSeq" id="WP_184790381.1">
    <property type="nucleotide sequence ID" value="NZ_BONT01000085.1"/>
</dbReference>